<protein>
    <submittedName>
        <fullName evidence="1">Uncharacterized protein</fullName>
    </submittedName>
</protein>
<sequence>MAYDPKTNKSYWPAVSRQNCKDMADKYNWEQPKFPEPDHELTRDNVLKVRCIFIGNCQFPPSRMDLTQGDRDDD</sequence>
<dbReference type="EMBL" id="QZCE01000001">
    <property type="protein sequence ID" value="NEZ61971.1"/>
    <property type="molecule type" value="Genomic_DNA"/>
</dbReference>
<evidence type="ECO:0000313" key="1">
    <source>
        <dbReference type="EMBL" id="NEZ61971.1"/>
    </source>
</evidence>
<evidence type="ECO:0000313" key="2">
    <source>
        <dbReference type="Proteomes" id="UP000473574"/>
    </source>
</evidence>
<accession>A0A6M0S1X7</accession>
<dbReference type="Proteomes" id="UP000473574">
    <property type="component" value="Unassembled WGS sequence"/>
</dbReference>
<dbReference type="AlphaFoldDB" id="A0A6M0S1X7"/>
<dbReference type="RefSeq" id="WP_163660048.1">
    <property type="nucleotide sequence ID" value="NZ_QZCE01000001.1"/>
</dbReference>
<gene>
    <name evidence="1" type="ORF">D0962_04145</name>
</gene>
<organism evidence="1 2">
    <name type="scientific">Adonisia turfae CCMR0082</name>
    <dbReference type="NCBI Taxonomy" id="2304604"/>
    <lineage>
        <taxon>Bacteria</taxon>
        <taxon>Bacillati</taxon>
        <taxon>Cyanobacteriota</taxon>
        <taxon>Adonisia</taxon>
        <taxon>Adonisia turfae</taxon>
    </lineage>
</organism>
<proteinExistence type="predicted"/>
<name>A0A6M0S1X7_9CYAN</name>
<comment type="caution">
    <text evidence="1">The sequence shown here is derived from an EMBL/GenBank/DDBJ whole genome shotgun (WGS) entry which is preliminary data.</text>
</comment>
<reference evidence="1 2" key="1">
    <citation type="journal article" date="2020" name="Microb. Ecol.">
        <title>Ecogenomics of the Marine Benthic Filamentous Cyanobacterium Adonisia.</title>
        <authorList>
            <person name="Walter J.M."/>
            <person name="Coutinho F.H."/>
            <person name="Leomil L."/>
            <person name="Hargreaves P.I."/>
            <person name="Campeao M.E."/>
            <person name="Vieira V.V."/>
            <person name="Silva B.S."/>
            <person name="Fistarol G.O."/>
            <person name="Salomon P.S."/>
            <person name="Sawabe T."/>
            <person name="Mino S."/>
            <person name="Hosokawa M."/>
            <person name="Miyashita H."/>
            <person name="Maruyama F."/>
            <person name="van Verk M.C."/>
            <person name="Dutilh B.E."/>
            <person name="Thompson C.C."/>
            <person name="Thompson F.L."/>
        </authorList>
    </citation>
    <scope>NUCLEOTIDE SEQUENCE [LARGE SCALE GENOMIC DNA]</scope>
    <source>
        <strain evidence="1 2">CCMR0082</strain>
    </source>
</reference>